<evidence type="ECO:0000313" key="4">
    <source>
        <dbReference type="EMBL" id="KAK6622111.1"/>
    </source>
</evidence>
<dbReference type="PANTHER" id="PTHR47219:SF15">
    <property type="entry name" value="TBC1 DOMAIN FAMILY MEMBER 12 ISOFORM X1"/>
    <property type="match status" value="1"/>
</dbReference>
<sequence length="700" mass="79900">MPEKLSFMSEKCALSDLYQTSDEIVVNSETVDDVDNENMNEPEFKNAWFKTWLDNDYNKLNQTPGESSLEDDTSSMSQIKNINSPIPLNKLLDNIPLAYSPITKQLHVITSRQQQKNSVSKVYQPLGKTTVNEEFDCHQEESIKIPQKNENGKNSNIDACHVNDTSEENEEKLCKLWNSKIRYSEAETSKDDLPKTKADTSSFSSMVSSLSDSSPLNQDDSTSSKFSMVDNDDLSLRSLCSQDSGSTCGENSKFFEETNIGKDGKRNVLSEFFSRNVFAWKPTNSISSQGWKIFGKNSSQENSLGSLGNEVHASRANSPLTTKKYEDVIVSSSALILHNRPANLPAKSQDEQQKHKLEYEQIVEAARKKEVKESKKRKKQRQQQLKFEEQLTSASKIWSCEIIPKWDVMKNSRKTRDLWWAGIPPSMRGKIWKLAIGNELNITYQLYEICAARAQERLKNLDSNSAADLGSDANKESSVELIQLDISRTFPQLCIFQKGGPYYDILHCLLGAYVCYRPDVGYVQGMSFIAAVLILNLEPADAFICFANLLNRPCHLAFFTLNQPFMHAYYNTYNGFFKENLPKLCQHFQETALTPDLYLLDWVYSVFAKAMHLDIACRIWDVFLRDGEEFIFRAALGILHLYQDKLLRLDFINGAQFLRKLPDDLSADLLFKSIDSIKMSIGKVKFRQILTKYTERYSTR</sequence>
<evidence type="ECO:0000256" key="1">
    <source>
        <dbReference type="SAM" id="Coils"/>
    </source>
</evidence>
<name>A0ABR1ALF5_POLSC</name>
<dbReference type="PANTHER" id="PTHR47219">
    <property type="entry name" value="RAB GTPASE-ACTIVATING PROTEIN 1-LIKE"/>
    <property type="match status" value="1"/>
</dbReference>
<gene>
    <name evidence="4" type="ORF">RUM44_001918</name>
</gene>
<dbReference type="Proteomes" id="UP001359485">
    <property type="component" value="Unassembled WGS sequence"/>
</dbReference>
<reference evidence="4 5" key="1">
    <citation type="submission" date="2023-09" db="EMBL/GenBank/DDBJ databases">
        <title>Genomes of two closely related lineages of the louse Polyplax serrata with different host specificities.</title>
        <authorList>
            <person name="Martinu J."/>
            <person name="Tarabai H."/>
            <person name="Stefka J."/>
            <person name="Hypsa V."/>
        </authorList>
    </citation>
    <scope>NUCLEOTIDE SEQUENCE [LARGE SCALE GENOMIC DNA]</scope>
    <source>
        <strain evidence="4">98ZLc_SE</strain>
    </source>
</reference>
<comment type="caution">
    <text evidence="4">The sequence shown here is derived from an EMBL/GenBank/DDBJ whole genome shotgun (WGS) entry which is preliminary data.</text>
</comment>
<evidence type="ECO:0000256" key="2">
    <source>
        <dbReference type="SAM" id="MobiDB-lite"/>
    </source>
</evidence>
<feature type="compositionally biased region" description="Low complexity" evidence="2">
    <location>
        <begin position="205"/>
        <end position="221"/>
    </location>
</feature>
<dbReference type="SUPFAM" id="SSF47923">
    <property type="entry name" value="Ypt/Rab-GAP domain of gyp1p"/>
    <property type="match status" value="2"/>
</dbReference>
<dbReference type="PROSITE" id="PS50086">
    <property type="entry name" value="TBC_RABGAP"/>
    <property type="match status" value="1"/>
</dbReference>
<dbReference type="InterPro" id="IPR000195">
    <property type="entry name" value="Rab-GAP-TBC_dom"/>
</dbReference>
<dbReference type="Gene3D" id="1.10.10.750">
    <property type="entry name" value="Ypt/Rab-GAP domain of gyp1p, domain 1"/>
    <property type="match status" value="1"/>
</dbReference>
<feature type="region of interest" description="Disordered" evidence="2">
    <location>
        <begin position="205"/>
        <end position="227"/>
    </location>
</feature>
<organism evidence="4 5">
    <name type="scientific">Polyplax serrata</name>
    <name type="common">Common mouse louse</name>
    <dbReference type="NCBI Taxonomy" id="468196"/>
    <lineage>
        <taxon>Eukaryota</taxon>
        <taxon>Metazoa</taxon>
        <taxon>Ecdysozoa</taxon>
        <taxon>Arthropoda</taxon>
        <taxon>Hexapoda</taxon>
        <taxon>Insecta</taxon>
        <taxon>Pterygota</taxon>
        <taxon>Neoptera</taxon>
        <taxon>Paraneoptera</taxon>
        <taxon>Psocodea</taxon>
        <taxon>Troctomorpha</taxon>
        <taxon>Phthiraptera</taxon>
        <taxon>Anoplura</taxon>
        <taxon>Polyplacidae</taxon>
        <taxon>Polyplax</taxon>
    </lineage>
</organism>
<dbReference type="Gene3D" id="1.10.8.270">
    <property type="entry name" value="putative rabgap domain of human tbc1 domain family member 14 like domains"/>
    <property type="match status" value="1"/>
</dbReference>
<evidence type="ECO:0000259" key="3">
    <source>
        <dbReference type="PROSITE" id="PS50086"/>
    </source>
</evidence>
<feature type="coiled-coil region" evidence="1">
    <location>
        <begin position="362"/>
        <end position="391"/>
    </location>
</feature>
<proteinExistence type="predicted"/>
<dbReference type="EMBL" id="JAWJWF010000047">
    <property type="protein sequence ID" value="KAK6622111.1"/>
    <property type="molecule type" value="Genomic_DNA"/>
</dbReference>
<dbReference type="InterPro" id="IPR035969">
    <property type="entry name" value="Rab-GAP_TBC_sf"/>
</dbReference>
<dbReference type="InterPro" id="IPR050302">
    <property type="entry name" value="Rab_GAP_TBC_domain"/>
</dbReference>
<dbReference type="Pfam" id="PF00566">
    <property type="entry name" value="RabGAP-TBC"/>
    <property type="match status" value="1"/>
</dbReference>
<keyword evidence="1" id="KW-0175">Coiled coil</keyword>
<evidence type="ECO:0000313" key="5">
    <source>
        <dbReference type="Proteomes" id="UP001359485"/>
    </source>
</evidence>
<dbReference type="Gene3D" id="1.10.472.80">
    <property type="entry name" value="Ypt/Rab-GAP domain of gyp1p, domain 3"/>
    <property type="match status" value="1"/>
</dbReference>
<keyword evidence="5" id="KW-1185">Reference proteome</keyword>
<protein>
    <recommendedName>
        <fullName evidence="3">Rab-GAP TBC domain-containing protein</fullName>
    </recommendedName>
</protein>
<feature type="domain" description="Rab-GAP TBC" evidence="3">
    <location>
        <begin position="422"/>
        <end position="627"/>
    </location>
</feature>
<accession>A0ABR1ALF5</accession>
<dbReference type="SMART" id="SM00164">
    <property type="entry name" value="TBC"/>
    <property type="match status" value="1"/>
</dbReference>